<evidence type="ECO:0000256" key="1">
    <source>
        <dbReference type="SAM" id="SignalP"/>
    </source>
</evidence>
<dbReference type="InterPro" id="IPR018391">
    <property type="entry name" value="PQQ_b-propeller_rpt"/>
</dbReference>
<organism evidence="3 4">
    <name type="scientific">Planctomicrobium piriforme</name>
    <dbReference type="NCBI Taxonomy" id="1576369"/>
    <lineage>
        <taxon>Bacteria</taxon>
        <taxon>Pseudomonadati</taxon>
        <taxon>Planctomycetota</taxon>
        <taxon>Planctomycetia</taxon>
        <taxon>Planctomycetales</taxon>
        <taxon>Planctomycetaceae</taxon>
        <taxon>Planctomicrobium</taxon>
    </lineage>
</organism>
<proteinExistence type="predicted"/>
<evidence type="ECO:0000259" key="2">
    <source>
        <dbReference type="Pfam" id="PF13360"/>
    </source>
</evidence>
<gene>
    <name evidence="3" type="ORF">SAMN05421753_12032</name>
</gene>
<dbReference type="AlphaFoldDB" id="A0A1I3R6N5"/>
<dbReference type="EMBL" id="FOQD01000020">
    <property type="protein sequence ID" value="SFJ42263.1"/>
    <property type="molecule type" value="Genomic_DNA"/>
</dbReference>
<dbReference type="SUPFAM" id="SSF50998">
    <property type="entry name" value="Quinoprotein alcohol dehydrogenase-like"/>
    <property type="match status" value="1"/>
</dbReference>
<dbReference type="STRING" id="1576369.SAMN05421753_12032"/>
<feature type="domain" description="Pyrrolo-quinoline quinone repeat" evidence="2">
    <location>
        <begin position="52"/>
        <end position="212"/>
    </location>
</feature>
<reference evidence="4" key="1">
    <citation type="submission" date="2016-10" db="EMBL/GenBank/DDBJ databases">
        <authorList>
            <person name="Varghese N."/>
            <person name="Submissions S."/>
        </authorList>
    </citation>
    <scope>NUCLEOTIDE SEQUENCE [LARGE SCALE GENOMIC DNA]</scope>
    <source>
        <strain evidence="4">DSM 26348</strain>
    </source>
</reference>
<feature type="signal peptide" evidence="1">
    <location>
        <begin position="1"/>
        <end position="23"/>
    </location>
</feature>
<dbReference type="PANTHER" id="PTHR34512:SF30">
    <property type="entry name" value="OUTER MEMBRANE PROTEIN ASSEMBLY FACTOR BAMB"/>
    <property type="match status" value="1"/>
</dbReference>
<dbReference type="InterPro" id="IPR011047">
    <property type="entry name" value="Quinoprotein_ADH-like_sf"/>
</dbReference>
<dbReference type="SMART" id="SM00564">
    <property type="entry name" value="PQQ"/>
    <property type="match status" value="3"/>
</dbReference>
<dbReference type="RefSeq" id="WP_245764700.1">
    <property type="nucleotide sequence ID" value="NZ_FOQD01000020.1"/>
</dbReference>
<sequence length="413" mass="45527">MPIREFWIVPLVLCACFSAQVNGAEPLEKASWPNWMGPNRDGISTESDWSTAWQEKGLPVAWSRQIGIGFSSVSVADGRLFTMGHIDGEEVVWCLNPETGEELWSYRYPGALIDNLHEGGPGSTPTVEDNHVYALGKEGQLHCLDAQIGKVIWHKELRQDLDIPLPEWGFASSAVIHGDQVLFEGGRVVSFDKHTGEKNWQTPQHAAGYGSAAIFQEQPGGILTATLDCEGLRILDVKTGHQIAFEAWESPFRTNSTTPIIQGNRIFISAGYNVGCGLFELDGTQLKKVYANREMRNHFNNSILWNGYLYGFDGNSNLGRVVQLTCMNFKTGEVAWRKAGFGCGSLIIVDGKLLLLNETGTLVLAKASPEGYEELARSPFLDGRCWTVPVFCNKKIYGRNAAGKLICIDVAAR</sequence>
<dbReference type="Proteomes" id="UP000199518">
    <property type="component" value="Unassembled WGS sequence"/>
</dbReference>
<feature type="chain" id="PRO_5011727680" evidence="1">
    <location>
        <begin position="24"/>
        <end position="413"/>
    </location>
</feature>
<evidence type="ECO:0000313" key="4">
    <source>
        <dbReference type="Proteomes" id="UP000199518"/>
    </source>
</evidence>
<protein>
    <submittedName>
        <fullName evidence="3">Outer membrane protein assembly factor BamB, contains PQQ-like beta-propeller repeat</fullName>
    </submittedName>
</protein>
<dbReference type="Gene3D" id="2.130.10.10">
    <property type="entry name" value="YVTN repeat-like/Quinoprotein amine dehydrogenase"/>
    <property type="match status" value="2"/>
</dbReference>
<dbReference type="Pfam" id="PF13360">
    <property type="entry name" value="PQQ_2"/>
    <property type="match status" value="1"/>
</dbReference>
<name>A0A1I3R6N5_9PLAN</name>
<keyword evidence="1" id="KW-0732">Signal</keyword>
<dbReference type="PROSITE" id="PS51257">
    <property type="entry name" value="PROKAR_LIPOPROTEIN"/>
    <property type="match status" value="1"/>
</dbReference>
<evidence type="ECO:0000313" key="3">
    <source>
        <dbReference type="EMBL" id="SFJ42263.1"/>
    </source>
</evidence>
<accession>A0A1I3R6N5</accession>
<dbReference type="InterPro" id="IPR015943">
    <property type="entry name" value="WD40/YVTN_repeat-like_dom_sf"/>
</dbReference>
<dbReference type="PANTHER" id="PTHR34512">
    <property type="entry name" value="CELL SURFACE PROTEIN"/>
    <property type="match status" value="1"/>
</dbReference>
<dbReference type="InterPro" id="IPR002372">
    <property type="entry name" value="PQQ_rpt_dom"/>
</dbReference>
<keyword evidence="4" id="KW-1185">Reference proteome</keyword>